<evidence type="ECO:0000256" key="1">
    <source>
        <dbReference type="SAM" id="Phobius"/>
    </source>
</evidence>
<dbReference type="Proteomes" id="UP000187209">
    <property type="component" value="Unassembled WGS sequence"/>
</dbReference>
<reference evidence="2 3" key="1">
    <citation type="submission" date="2016-11" db="EMBL/GenBank/DDBJ databases">
        <title>The macronuclear genome of Stentor coeruleus: a giant cell with tiny introns.</title>
        <authorList>
            <person name="Slabodnick M."/>
            <person name="Ruby J.G."/>
            <person name="Reiff S.B."/>
            <person name="Swart E.C."/>
            <person name="Gosai S."/>
            <person name="Prabakaran S."/>
            <person name="Witkowska E."/>
            <person name="Larue G.E."/>
            <person name="Fisher S."/>
            <person name="Freeman R.M."/>
            <person name="Gunawardena J."/>
            <person name="Chu W."/>
            <person name="Stover N.A."/>
            <person name="Gregory B.D."/>
            <person name="Nowacki M."/>
            <person name="Derisi J."/>
            <person name="Roy S.W."/>
            <person name="Marshall W.F."/>
            <person name="Sood P."/>
        </authorList>
    </citation>
    <scope>NUCLEOTIDE SEQUENCE [LARGE SCALE GENOMIC DNA]</scope>
    <source>
        <strain evidence="2">WM001</strain>
    </source>
</reference>
<evidence type="ECO:0000313" key="2">
    <source>
        <dbReference type="EMBL" id="OMJ94677.1"/>
    </source>
</evidence>
<sequence length="144" mass="16595">MFALFTTKFVFRFIHIICACVSIGNAITELFWEHEKSTGYIVLHITCGVLLLISGIVNIILTKPSSIFNHDDKNTWSALVYSKLALWFFFLKFLDSIFSSLGYTFPRTEFNFFLVITIGIISVIAKNFRDNFSRKPDEMLKGME</sequence>
<proteinExistence type="predicted"/>
<gene>
    <name evidence="2" type="ORF">SteCoe_2010</name>
</gene>
<comment type="caution">
    <text evidence="2">The sequence shown here is derived from an EMBL/GenBank/DDBJ whole genome shotgun (WGS) entry which is preliminary data.</text>
</comment>
<keyword evidence="1" id="KW-0812">Transmembrane</keyword>
<feature type="transmembrane region" description="Helical" evidence="1">
    <location>
        <begin position="110"/>
        <end position="128"/>
    </location>
</feature>
<accession>A0A1R2D088</accession>
<dbReference type="AlphaFoldDB" id="A0A1R2D088"/>
<name>A0A1R2D088_9CILI</name>
<evidence type="ECO:0000313" key="3">
    <source>
        <dbReference type="Proteomes" id="UP000187209"/>
    </source>
</evidence>
<organism evidence="2 3">
    <name type="scientific">Stentor coeruleus</name>
    <dbReference type="NCBI Taxonomy" id="5963"/>
    <lineage>
        <taxon>Eukaryota</taxon>
        <taxon>Sar</taxon>
        <taxon>Alveolata</taxon>
        <taxon>Ciliophora</taxon>
        <taxon>Postciliodesmatophora</taxon>
        <taxon>Heterotrichea</taxon>
        <taxon>Heterotrichida</taxon>
        <taxon>Stentoridae</taxon>
        <taxon>Stentor</taxon>
    </lineage>
</organism>
<feature type="transmembrane region" description="Helical" evidence="1">
    <location>
        <begin position="9"/>
        <end position="28"/>
    </location>
</feature>
<keyword evidence="1" id="KW-1133">Transmembrane helix</keyword>
<dbReference type="EMBL" id="MPUH01000022">
    <property type="protein sequence ID" value="OMJ94677.1"/>
    <property type="molecule type" value="Genomic_DNA"/>
</dbReference>
<keyword evidence="1" id="KW-0472">Membrane</keyword>
<keyword evidence="3" id="KW-1185">Reference proteome</keyword>
<protein>
    <submittedName>
        <fullName evidence="2">Uncharacterized protein</fullName>
    </submittedName>
</protein>
<feature type="transmembrane region" description="Helical" evidence="1">
    <location>
        <begin position="40"/>
        <end position="61"/>
    </location>
</feature>